<gene>
    <name evidence="2" type="ordered locus">Bcep1808_2112</name>
</gene>
<evidence type="ECO:0000313" key="3">
    <source>
        <dbReference type="Proteomes" id="UP000002287"/>
    </source>
</evidence>
<dbReference type="EMBL" id="CP000614">
    <property type="protein sequence ID" value="ABO55114.1"/>
    <property type="molecule type" value="Genomic_DNA"/>
</dbReference>
<dbReference type="Proteomes" id="UP000002287">
    <property type="component" value="Chromosome 1"/>
</dbReference>
<sequence>MNRAEKRPRCDGRLPTGPAPFDLSAEAISRAVFALKRCGARPSLTNLARELGVHRKTLEAHRRRDPDLTDLIESALDTLAPTPAQVETLRRQGHTHARIASETGRSVSTLRRRAERDEAFGHAWRGGIRAARELAPALSPIAPSSTEPGAIGEGGAPLVRRRRSPPER</sequence>
<evidence type="ECO:0000313" key="2">
    <source>
        <dbReference type="EMBL" id="ABO55114.1"/>
    </source>
</evidence>
<accession>A4JFR1</accession>
<reference evidence="3" key="1">
    <citation type="submission" date="2007-03" db="EMBL/GenBank/DDBJ databases">
        <title>Complete sequence of chromosome 1 of Burkholderia vietnamiensis G4.</title>
        <authorList>
            <consortium name="US DOE Joint Genome Institute"/>
            <person name="Copeland A."/>
            <person name="Lucas S."/>
            <person name="Lapidus A."/>
            <person name="Barry K."/>
            <person name="Detter J.C."/>
            <person name="Glavina del Rio T."/>
            <person name="Hammon N."/>
            <person name="Israni S."/>
            <person name="Dalin E."/>
            <person name="Tice H."/>
            <person name="Pitluck S."/>
            <person name="Chain P."/>
            <person name="Malfatti S."/>
            <person name="Shin M."/>
            <person name="Vergez L."/>
            <person name="Schmutz J."/>
            <person name="Larimer F."/>
            <person name="Land M."/>
            <person name="Hauser L."/>
            <person name="Kyrpides N."/>
            <person name="Tiedje J."/>
            <person name="Richardson P."/>
        </authorList>
    </citation>
    <scope>NUCLEOTIDE SEQUENCE [LARGE SCALE GENOMIC DNA]</scope>
    <source>
        <strain evidence="3">G4 / LMG 22486</strain>
    </source>
</reference>
<feature type="compositionally biased region" description="Basic residues" evidence="1">
    <location>
        <begin position="159"/>
        <end position="168"/>
    </location>
</feature>
<feature type="region of interest" description="Disordered" evidence="1">
    <location>
        <begin position="139"/>
        <end position="168"/>
    </location>
</feature>
<protein>
    <submittedName>
        <fullName evidence="2">Uncharacterized protein</fullName>
    </submittedName>
</protein>
<proteinExistence type="predicted"/>
<dbReference type="KEGG" id="bvi:Bcep1808_2112"/>
<evidence type="ECO:0000256" key="1">
    <source>
        <dbReference type="SAM" id="MobiDB-lite"/>
    </source>
</evidence>
<dbReference type="AlphaFoldDB" id="A4JFR1"/>
<organism evidence="2 3">
    <name type="scientific">Burkholderia vietnamiensis (strain G4 / LMG 22486)</name>
    <name type="common">Burkholderia cepacia (strain R1808)</name>
    <dbReference type="NCBI Taxonomy" id="269482"/>
    <lineage>
        <taxon>Bacteria</taxon>
        <taxon>Pseudomonadati</taxon>
        <taxon>Pseudomonadota</taxon>
        <taxon>Betaproteobacteria</taxon>
        <taxon>Burkholderiales</taxon>
        <taxon>Burkholderiaceae</taxon>
        <taxon>Burkholderia</taxon>
        <taxon>Burkholderia cepacia complex</taxon>
    </lineage>
</organism>
<dbReference type="HOGENOM" id="CLU_1583443_0_0_4"/>
<name>A4JFR1_BURVG</name>